<dbReference type="HOGENOM" id="CLU_1129060_0_0_1"/>
<protein>
    <submittedName>
        <fullName evidence="2">Putative c6 transcription factor protein</fullName>
    </submittedName>
</protein>
<dbReference type="Proteomes" id="UP000012174">
    <property type="component" value="Unassembled WGS sequence"/>
</dbReference>
<name>M7T1A8_EUTLA</name>
<dbReference type="OrthoDB" id="5229455at2759"/>
<dbReference type="KEGG" id="ela:UCREL1_239"/>
<sequence length="246" mass="27901">MATEDSTRANYTISVKKHGPRPQVVHQPQHQIPLFTLQDMRFFQHFLMTCLPRHPLGNESIWSHEVPCLSQNHEYLMHAILGLAASDLMRSQDPSLVTSAMAHRVKAIQAIKKSLAEVPKSMTTTSTFEEGNALMAACFALTFQSVCMDDGMAEFMTFCRGVVLVAIQMYCKGCTFIFRRWVGEDQQALLRPLMETLPLIPGGWTDMAVVAIDALEPLCQHQVEVEYHQHLKEWTRTLYVNSFQGM</sequence>
<evidence type="ECO:0000256" key="1">
    <source>
        <dbReference type="ARBA" id="ARBA00023242"/>
    </source>
</evidence>
<dbReference type="InterPro" id="IPR052400">
    <property type="entry name" value="Zn2-C6_fungal_TF"/>
</dbReference>
<accession>M7T1A8</accession>
<keyword evidence="1" id="KW-0539">Nucleus</keyword>
<evidence type="ECO:0000313" key="3">
    <source>
        <dbReference type="Proteomes" id="UP000012174"/>
    </source>
</evidence>
<dbReference type="PANTHER" id="PTHR47657:SF7">
    <property type="entry name" value="STEROL REGULATORY ELEMENT-BINDING PROTEIN ECM22"/>
    <property type="match status" value="1"/>
</dbReference>
<dbReference type="AlphaFoldDB" id="M7T1A8"/>
<gene>
    <name evidence="2" type="ORF">UCREL1_239</name>
</gene>
<evidence type="ECO:0000313" key="2">
    <source>
        <dbReference type="EMBL" id="EMR72704.1"/>
    </source>
</evidence>
<dbReference type="STRING" id="1287681.M7T1A8"/>
<reference evidence="3" key="1">
    <citation type="journal article" date="2013" name="Genome Announc.">
        <title>Draft genome sequence of the grapevine dieback fungus Eutypa lata UCR-EL1.</title>
        <authorList>
            <person name="Blanco-Ulate B."/>
            <person name="Rolshausen P.E."/>
            <person name="Cantu D."/>
        </authorList>
    </citation>
    <scope>NUCLEOTIDE SEQUENCE [LARGE SCALE GENOMIC DNA]</scope>
    <source>
        <strain evidence="3">UCR-EL1</strain>
    </source>
</reference>
<organism evidence="2 3">
    <name type="scientific">Eutypa lata (strain UCR-EL1)</name>
    <name type="common">Grapevine dieback disease fungus</name>
    <name type="synonym">Eutypa armeniacae</name>
    <dbReference type="NCBI Taxonomy" id="1287681"/>
    <lineage>
        <taxon>Eukaryota</taxon>
        <taxon>Fungi</taxon>
        <taxon>Dikarya</taxon>
        <taxon>Ascomycota</taxon>
        <taxon>Pezizomycotina</taxon>
        <taxon>Sordariomycetes</taxon>
        <taxon>Xylariomycetidae</taxon>
        <taxon>Xylariales</taxon>
        <taxon>Diatrypaceae</taxon>
        <taxon>Eutypa</taxon>
    </lineage>
</organism>
<keyword evidence="3" id="KW-1185">Reference proteome</keyword>
<proteinExistence type="predicted"/>
<dbReference type="EMBL" id="KB705396">
    <property type="protein sequence ID" value="EMR72704.1"/>
    <property type="molecule type" value="Genomic_DNA"/>
</dbReference>
<dbReference type="InterPro" id="IPR021858">
    <property type="entry name" value="Fun_TF"/>
</dbReference>
<dbReference type="GO" id="GO:0000981">
    <property type="term" value="F:DNA-binding transcription factor activity, RNA polymerase II-specific"/>
    <property type="evidence" value="ECO:0007669"/>
    <property type="project" value="TreeGrafter"/>
</dbReference>
<dbReference type="eggNOG" id="ENOG502SNQY">
    <property type="taxonomic scope" value="Eukaryota"/>
</dbReference>
<dbReference type="Pfam" id="PF11951">
    <property type="entry name" value="Fungal_trans_2"/>
    <property type="match status" value="1"/>
</dbReference>
<dbReference type="PANTHER" id="PTHR47657">
    <property type="entry name" value="STEROL REGULATORY ELEMENT-BINDING PROTEIN ECM22"/>
    <property type="match status" value="1"/>
</dbReference>